<feature type="binding site" evidence="16">
    <location>
        <begin position="580"/>
        <end position="581"/>
    </location>
    <ligand>
        <name>FAD</name>
        <dbReference type="ChEBI" id="CHEBI:57692"/>
    </ligand>
</feature>
<dbReference type="InterPro" id="IPR007867">
    <property type="entry name" value="GMC_OxRtase_C"/>
</dbReference>
<feature type="binding site" evidence="16">
    <location>
        <position position="265"/>
    </location>
    <ligand>
        <name>FAD</name>
        <dbReference type="ChEBI" id="CHEBI:57692"/>
    </ligand>
</feature>
<evidence type="ECO:0000256" key="9">
    <source>
        <dbReference type="ARBA" id="ARBA00024699"/>
    </source>
</evidence>
<accession>A0A0D2M8B2</accession>
<dbReference type="EMBL" id="KN817576">
    <property type="protein sequence ID" value="KJA19553.1"/>
    <property type="molecule type" value="Genomic_DNA"/>
</dbReference>
<dbReference type="Proteomes" id="UP000054270">
    <property type="component" value="Unassembled WGS sequence"/>
</dbReference>
<evidence type="ECO:0000256" key="10">
    <source>
        <dbReference type="ARBA" id="ARBA00033986"/>
    </source>
</evidence>
<comment type="catalytic activity">
    <reaction evidence="11">
        <text>pyranose + acceptor = pyranos-2,3-diulose + reduced acceptor.</text>
        <dbReference type="EC" id="1.1.99.29"/>
    </reaction>
</comment>
<evidence type="ECO:0000256" key="3">
    <source>
        <dbReference type="ARBA" id="ARBA00010790"/>
    </source>
</evidence>
<evidence type="ECO:0000256" key="11">
    <source>
        <dbReference type="ARBA" id="ARBA00034010"/>
    </source>
</evidence>
<gene>
    <name evidence="19" type="ORF">HYPSUDRAFT_189766</name>
</gene>
<feature type="chain" id="PRO_5002247023" description="pyranose dehydrogenase (acceptor)" evidence="17">
    <location>
        <begin position="23"/>
        <end position="599"/>
    </location>
</feature>
<dbReference type="AlphaFoldDB" id="A0A0D2M8B2"/>
<evidence type="ECO:0000256" key="5">
    <source>
        <dbReference type="ARBA" id="ARBA00013177"/>
    </source>
</evidence>
<dbReference type="OMA" id="SACTQYG"/>
<comment type="catalytic activity">
    <reaction evidence="10">
        <text>pyranose + acceptor = pyranos-2-ulose + reduced acceptor.</text>
        <dbReference type="EC" id="1.1.99.29"/>
    </reaction>
</comment>
<reference evidence="20" key="1">
    <citation type="submission" date="2014-04" db="EMBL/GenBank/DDBJ databases">
        <title>Evolutionary Origins and Diversification of the Mycorrhizal Mutualists.</title>
        <authorList>
            <consortium name="DOE Joint Genome Institute"/>
            <consortium name="Mycorrhizal Genomics Consortium"/>
            <person name="Kohler A."/>
            <person name="Kuo A."/>
            <person name="Nagy L.G."/>
            <person name="Floudas D."/>
            <person name="Copeland A."/>
            <person name="Barry K.W."/>
            <person name="Cichocki N."/>
            <person name="Veneault-Fourrey C."/>
            <person name="LaButti K."/>
            <person name="Lindquist E.A."/>
            <person name="Lipzen A."/>
            <person name="Lundell T."/>
            <person name="Morin E."/>
            <person name="Murat C."/>
            <person name="Riley R."/>
            <person name="Ohm R."/>
            <person name="Sun H."/>
            <person name="Tunlid A."/>
            <person name="Henrissat B."/>
            <person name="Grigoriev I.V."/>
            <person name="Hibbett D.S."/>
            <person name="Martin F."/>
        </authorList>
    </citation>
    <scope>NUCLEOTIDE SEQUENCE [LARGE SCALE GENOMIC DNA]</scope>
    <source>
        <strain evidence="20">FD-334 SS-4</strain>
    </source>
</reference>
<evidence type="ECO:0000256" key="15">
    <source>
        <dbReference type="PIRSR" id="PIRSR000137-1"/>
    </source>
</evidence>
<organism evidence="19 20">
    <name type="scientific">Hypholoma sublateritium (strain FD-334 SS-4)</name>
    <dbReference type="NCBI Taxonomy" id="945553"/>
    <lineage>
        <taxon>Eukaryota</taxon>
        <taxon>Fungi</taxon>
        <taxon>Dikarya</taxon>
        <taxon>Basidiomycota</taxon>
        <taxon>Agaricomycotina</taxon>
        <taxon>Agaricomycetes</taxon>
        <taxon>Agaricomycetidae</taxon>
        <taxon>Agaricales</taxon>
        <taxon>Agaricineae</taxon>
        <taxon>Strophariaceae</taxon>
        <taxon>Hypholoma</taxon>
    </lineage>
</organism>
<dbReference type="GO" id="GO:0033718">
    <property type="term" value="F:pyranose dehydrogenase (acceptor) activity"/>
    <property type="evidence" value="ECO:0007669"/>
    <property type="project" value="UniProtKB-EC"/>
</dbReference>
<comment type="cofactor">
    <cofactor evidence="1 16">
        <name>FAD</name>
        <dbReference type="ChEBI" id="CHEBI:57692"/>
    </cofactor>
</comment>
<dbReference type="OrthoDB" id="269227at2759"/>
<dbReference type="GO" id="GO:0005576">
    <property type="term" value="C:extracellular region"/>
    <property type="evidence" value="ECO:0007669"/>
    <property type="project" value="UniProtKB-SubCell"/>
</dbReference>
<feature type="domain" description="Glucose-methanol-choline oxidoreductase N-terminal" evidence="18">
    <location>
        <begin position="310"/>
        <end position="324"/>
    </location>
</feature>
<comment type="similarity">
    <text evidence="3">Belongs to the GMC oxidoreductase family.</text>
</comment>
<dbReference type="SUPFAM" id="SSF51905">
    <property type="entry name" value="FAD/NAD(P)-binding domain"/>
    <property type="match status" value="1"/>
</dbReference>
<keyword evidence="7" id="KW-0285">Flavoprotein</keyword>
<dbReference type="PROSITE" id="PS00624">
    <property type="entry name" value="GMC_OXRED_2"/>
    <property type="match status" value="1"/>
</dbReference>
<dbReference type="Gene3D" id="3.50.50.60">
    <property type="entry name" value="FAD/NAD(P)-binding domain"/>
    <property type="match status" value="1"/>
</dbReference>
<evidence type="ECO:0000313" key="19">
    <source>
        <dbReference type="EMBL" id="KJA19553.1"/>
    </source>
</evidence>
<dbReference type="Pfam" id="PF00732">
    <property type="entry name" value="GMC_oxred_N"/>
    <property type="match status" value="1"/>
</dbReference>
<dbReference type="GO" id="GO:0050660">
    <property type="term" value="F:flavin adenine dinucleotide binding"/>
    <property type="evidence" value="ECO:0007669"/>
    <property type="project" value="InterPro"/>
</dbReference>
<dbReference type="Pfam" id="PF05199">
    <property type="entry name" value="GMC_oxred_C"/>
    <property type="match status" value="1"/>
</dbReference>
<dbReference type="PIRSF" id="PIRSF000137">
    <property type="entry name" value="Alcohol_oxidase"/>
    <property type="match status" value="1"/>
</dbReference>
<dbReference type="STRING" id="945553.A0A0D2M8B2"/>
<comment type="catalytic activity">
    <reaction evidence="14">
        <text>a pyranoside + acceptor = a pyranosid-3,4-diulose + reduced acceptor.</text>
        <dbReference type="EC" id="1.1.99.29"/>
    </reaction>
</comment>
<feature type="signal peptide" evidence="17">
    <location>
        <begin position="1"/>
        <end position="22"/>
    </location>
</feature>
<evidence type="ECO:0000256" key="17">
    <source>
        <dbReference type="SAM" id="SignalP"/>
    </source>
</evidence>
<feature type="active site" description="Proton donor" evidence="15">
    <location>
        <position position="535"/>
    </location>
</feature>
<proteinExistence type="inferred from homology"/>
<sequence length="599" mass="63633">MKLASLLSALVSSALFVGSSLAITLTDPSQLTTTTYDYIIVGAGNAGLVLANRLTENSTATVLVLEAGVSDEGVIPVMAPFLGPSVTPDTPYDWNYTTTAQPGLDNRSYPYPRGRLLGGSSSANYLIHQYGTNEDWNRMANVSGDPGWAWNNMKQYIKRHEKFVQPIDGHNTTDEFIPALHSFTGELPVSLPVANQTIDALVIATTQQLAEFPYNEDISGINNDMLGVGYAQSSMTGGARTSSSTSYLADANGRPNLTVLINAMVTKLLPTQTATGVNSFLTVQFSDARTFSVTPSFQVQANKEVILSAGSVGTPQILQLSGIGAPADLAPLNIPVLVNSPLVGKNLQDHPLLPNIFNVQGNSSLDHILRDPAQVGAAIAQWETNRTGFVSNNVVNNIGFARLNSTILSQFPDPAAGPTTPHFEMIFADFWLDPIVPLPANGSYFTILTALVTPTSRGTVTIQSTNPFVAPLINPNMLDTPFDIAAIVESIKAIKRFAAAPAWADYITSPFGTLAGTTDADLTAHAREHTSTVFHPASTASMASFTSSNGVVNPDLTVKGTAGLRVVDLSAFPFIPSCHPQGPVYMLAERAADLIKATP</sequence>
<protein>
    <recommendedName>
        <fullName evidence="5">pyranose dehydrogenase (acceptor)</fullName>
        <ecNumber evidence="5">1.1.99.29</ecNumber>
    </recommendedName>
</protein>
<evidence type="ECO:0000256" key="6">
    <source>
        <dbReference type="ARBA" id="ARBA00022525"/>
    </source>
</evidence>
<keyword evidence="20" id="KW-1185">Reference proteome</keyword>
<evidence type="ECO:0000256" key="13">
    <source>
        <dbReference type="ARBA" id="ARBA00034050"/>
    </source>
</evidence>
<evidence type="ECO:0000256" key="7">
    <source>
        <dbReference type="ARBA" id="ARBA00022630"/>
    </source>
</evidence>
<dbReference type="PANTHER" id="PTHR11552:SF147">
    <property type="entry name" value="CHOLINE DEHYDROGENASE, MITOCHONDRIAL"/>
    <property type="match status" value="1"/>
</dbReference>
<keyword evidence="8 16" id="KW-0274">FAD</keyword>
<dbReference type="InterPro" id="IPR000172">
    <property type="entry name" value="GMC_OxRdtase_N"/>
</dbReference>
<keyword evidence="6" id="KW-0964">Secreted</keyword>
<dbReference type="Gene3D" id="3.30.560.10">
    <property type="entry name" value="Glucose Oxidase, domain 3"/>
    <property type="match status" value="1"/>
</dbReference>
<evidence type="ECO:0000256" key="12">
    <source>
        <dbReference type="ARBA" id="ARBA00034029"/>
    </source>
</evidence>
<feature type="active site" description="Proton acceptor" evidence="15">
    <location>
        <position position="579"/>
    </location>
</feature>
<comment type="catalytic activity">
    <reaction evidence="12">
        <text>pyranose + acceptor = pyranos-3-ulose + reduced acceptor.</text>
        <dbReference type="EC" id="1.1.99.29"/>
    </reaction>
</comment>
<evidence type="ECO:0000256" key="1">
    <source>
        <dbReference type="ARBA" id="ARBA00001974"/>
    </source>
</evidence>
<evidence type="ECO:0000256" key="4">
    <source>
        <dbReference type="ARBA" id="ARBA00011245"/>
    </source>
</evidence>
<comment type="catalytic activity">
    <reaction evidence="13">
        <text>a pyranoside + acceptor = a pyranosid-3-ulose + reduced acceptor.</text>
        <dbReference type="EC" id="1.1.99.29"/>
    </reaction>
</comment>
<dbReference type="InterPro" id="IPR012132">
    <property type="entry name" value="GMC_OxRdtase"/>
</dbReference>
<comment type="subunit">
    <text evidence="4">Monomer.</text>
</comment>
<evidence type="ECO:0000256" key="2">
    <source>
        <dbReference type="ARBA" id="ARBA00004613"/>
    </source>
</evidence>
<evidence type="ECO:0000256" key="14">
    <source>
        <dbReference type="ARBA" id="ARBA00034059"/>
    </source>
</evidence>
<evidence type="ECO:0000256" key="16">
    <source>
        <dbReference type="PIRSR" id="PIRSR000137-2"/>
    </source>
</evidence>
<keyword evidence="17" id="KW-0732">Signal</keyword>
<dbReference type="SUPFAM" id="SSF54373">
    <property type="entry name" value="FAD-linked reductases, C-terminal domain"/>
    <property type="match status" value="1"/>
</dbReference>
<evidence type="ECO:0000313" key="20">
    <source>
        <dbReference type="Proteomes" id="UP000054270"/>
    </source>
</evidence>
<comment type="function">
    <text evidence="9">Catalyzes the single-oxidation or sequential double oxidation reaction of carbohydrates primarily at carbon-2 and/or carbon-3 with the concomitant reduction of the flavin. The enzyme exhibits a broad sugar substrate specificity, oxidizing different aldopyranoses to the corresponding C-1, C-2, C-3 or C-1,2, C-2,3 and C-3,4 (di)dehydro sugars with substrate-specific regioselectivity. Accepts only a narrow range of electron acceptors such as substituted benzoquinones and complexed metal ions and reacts extremely slowly with O(2) as acceptor. May play a role in the natural recycling of plant matter by oxidizing all major monosaccharides in lignocellulose and by reducing quinone compounds or reactive radical species generated during lignin depolymerization.</text>
</comment>
<comment type="subcellular location">
    <subcellularLocation>
        <location evidence="2">Secreted</location>
    </subcellularLocation>
</comment>
<dbReference type="InterPro" id="IPR036188">
    <property type="entry name" value="FAD/NAD-bd_sf"/>
</dbReference>
<dbReference type="EC" id="1.1.99.29" evidence="5"/>
<name>A0A0D2M8B2_HYPSF</name>
<evidence type="ECO:0000256" key="8">
    <source>
        <dbReference type="ARBA" id="ARBA00022827"/>
    </source>
</evidence>
<evidence type="ECO:0000259" key="18">
    <source>
        <dbReference type="PROSITE" id="PS00624"/>
    </source>
</evidence>
<dbReference type="PANTHER" id="PTHR11552">
    <property type="entry name" value="GLUCOSE-METHANOL-CHOLINE GMC OXIDOREDUCTASE"/>
    <property type="match status" value="1"/>
</dbReference>